<dbReference type="NCBIfam" id="TIGR00696">
    <property type="entry name" value="wecG_tagA_cpsF"/>
    <property type="match status" value="1"/>
</dbReference>
<keyword evidence="1 4" id="KW-0328">Glycosyltransferase</keyword>
<dbReference type="GO" id="GO:0047244">
    <property type="term" value="F:N-acetylglucosaminyldiphosphoundecaprenol N-acetyl-beta-D-mannosaminyltransferase activity"/>
    <property type="evidence" value="ECO:0007669"/>
    <property type="project" value="UniProtKB-EC"/>
</dbReference>
<sequence>MTPEVQAVSIPRQRTPAPERSSGAGGRVVVAGVAIDPLTETQVVEHVMKALAGGRGGHVITPNVDICRAVAKDASLRKLVRRAELVVADGMPLVWASRLKDRPLPERVTGADLIWSLSKASAREGHPIYLLGGPPGVAAQAAEQLTAYHPKLKVCGFDAPPYGFETTVDGVARVRRRLATARPRVVFVGLGFPKQDLLIAQLRDAHPETWFVGCGAAISFAAGVQSRAPQWMQDSGLEWLFRLACEPGRLARRYLVNDLPFMTAYLARCAWRRYARRS</sequence>
<dbReference type="Pfam" id="PF03808">
    <property type="entry name" value="Glyco_tran_WecG"/>
    <property type="match status" value="1"/>
</dbReference>
<dbReference type="Proteomes" id="UP000530928">
    <property type="component" value="Unassembled WGS sequence"/>
</dbReference>
<dbReference type="PANTHER" id="PTHR34136:SF1">
    <property type="entry name" value="UDP-N-ACETYL-D-MANNOSAMINURONIC ACID TRANSFERASE"/>
    <property type="match status" value="1"/>
</dbReference>
<dbReference type="InterPro" id="IPR004629">
    <property type="entry name" value="WecG_TagA_CpsF"/>
</dbReference>
<evidence type="ECO:0000313" key="4">
    <source>
        <dbReference type="EMBL" id="MBA2895566.1"/>
    </source>
</evidence>
<reference evidence="4 5" key="1">
    <citation type="submission" date="2020-07" db="EMBL/GenBank/DDBJ databases">
        <title>Genomic Encyclopedia of Type Strains, Phase IV (KMG-IV): sequencing the most valuable type-strain genomes for metagenomic binning, comparative biology and taxonomic classification.</title>
        <authorList>
            <person name="Goeker M."/>
        </authorList>
    </citation>
    <scope>NUCLEOTIDE SEQUENCE [LARGE SCALE GENOMIC DNA]</scope>
    <source>
        <strain evidence="4 5">DSM 45533</strain>
    </source>
</reference>
<proteinExistence type="predicted"/>
<keyword evidence="2 4" id="KW-0808">Transferase</keyword>
<evidence type="ECO:0000313" key="5">
    <source>
        <dbReference type="Proteomes" id="UP000530928"/>
    </source>
</evidence>
<dbReference type="RefSeq" id="WP_181614295.1">
    <property type="nucleotide sequence ID" value="NZ_BAABAM010000019.1"/>
</dbReference>
<dbReference type="EC" id="2.4.1.187" evidence="4"/>
<organism evidence="4 5">
    <name type="scientific">Nonomuraea soli</name>
    <dbReference type="NCBI Taxonomy" id="1032476"/>
    <lineage>
        <taxon>Bacteria</taxon>
        <taxon>Bacillati</taxon>
        <taxon>Actinomycetota</taxon>
        <taxon>Actinomycetes</taxon>
        <taxon>Streptosporangiales</taxon>
        <taxon>Streptosporangiaceae</taxon>
        <taxon>Nonomuraea</taxon>
    </lineage>
</organism>
<dbReference type="EMBL" id="JACDUR010000007">
    <property type="protein sequence ID" value="MBA2895566.1"/>
    <property type="molecule type" value="Genomic_DNA"/>
</dbReference>
<evidence type="ECO:0000256" key="1">
    <source>
        <dbReference type="ARBA" id="ARBA00022676"/>
    </source>
</evidence>
<evidence type="ECO:0000256" key="2">
    <source>
        <dbReference type="ARBA" id="ARBA00022679"/>
    </source>
</evidence>
<protein>
    <submittedName>
        <fullName evidence="4">N-acetylglucosaminyldiphosphoundecaprenol N-acetyl-beta-D-mannosaminyltransferase</fullName>
        <ecNumber evidence="4">2.4.1.187</ecNumber>
    </submittedName>
</protein>
<keyword evidence="5" id="KW-1185">Reference proteome</keyword>
<name>A0A7W0CQN1_9ACTN</name>
<dbReference type="PANTHER" id="PTHR34136">
    <property type="match status" value="1"/>
</dbReference>
<evidence type="ECO:0000256" key="3">
    <source>
        <dbReference type="SAM" id="MobiDB-lite"/>
    </source>
</evidence>
<accession>A0A7W0CQN1</accession>
<dbReference type="AlphaFoldDB" id="A0A7W0CQN1"/>
<gene>
    <name evidence="4" type="ORF">HNR30_006952</name>
</gene>
<feature type="region of interest" description="Disordered" evidence="3">
    <location>
        <begin position="1"/>
        <end position="24"/>
    </location>
</feature>
<comment type="caution">
    <text evidence="4">The sequence shown here is derived from an EMBL/GenBank/DDBJ whole genome shotgun (WGS) entry which is preliminary data.</text>
</comment>
<dbReference type="CDD" id="cd06533">
    <property type="entry name" value="Glyco_transf_WecG_TagA"/>
    <property type="match status" value="1"/>
</dbReference>